<evidence type="ECO:0000256" key="7">
    <source>
        <dbReference type="ARBA" id="ARBA00022840"/>
    </source>
</evidence>
<evidence type="ECO:0000256" key="9">
    <source>
        <dbReference type="SAM" id="Phobius"/>
    </source>
</evidence>
<evidence type="ECO:0000313" key="12">
    <source>
        <dbReference type="Proteomes" id="UP000265816"/>
    </source>
</evidence>
<dbReference type="SMART" id="SM00388">
    <property type="entry name" value="HisKA"/>
    <property type="match status" value="1"/>
</dbReference>
<dbReference type="PROSITE" id="PS50109">
    <property type="entry name" value="HIS_KIN"/>
    <property type="match status" value="1"/>
</dbReference>
<evidence type="ECO:0000256" key="5">
    <source>
        <dbReference type="ARBA" id="ARBA00022741"/>
    </source>
</evidence>
<keyword evidence="9" id="KW-0472">Membrane</keyword>
<keyword evidence="6 11" id="KW-0418">Kinase</keyword>
<dbReference type="AlphaFoldDB" id="A0A398BER4"/>
<dbReference type="Gene3D" id="1.10.287.130">
    <property type="match status" value="1"/>
</dbReference>
<keyword evidence="9" id="KW-0812">Transmembrane</keyword>
<name>A0A398BER4_9BACI</name>
<keyword evidence="8" id="KW-0902">Two-component regulatory system</keyword>
<feature type="domain" description="Histidine kinase" evidence="10">
    <location>
        <begin position="206"/>
        <end position="413"/>
    </location>
</feature>
<sequence>MEITRHLLFNLSLLMIYVYFSHMWTERQNTISLSRRGIALFYIAGTVISLAFPFKLSCSLHLDMGLIPVILGGLYAGLGPQLALFTMVARGVYGLDTSFVLQCLQYFIIGLALWKLYPWFSKQKLKFRIQFAVGFCAATSLLTMISLEISTPVSHSLEVWLAYLIILPIGTCLIAYSIEFVRKNLLLRKHLIKTKKLEVVEQMGAAISHEIRNPLTAANGFVQLLLEDNVNTSKTKEYLSLVKGELESAERVIQDYLTFSKPAMTEVEELNVKHELSHVLAIIQPMANKNSVEISVNFAAVGFIAGDRQKFRQCFLNVFKNAIEAMPSGGRLTIETQFTPSRVIVLVADTGIGMTKDQLERLGEPYYSTKEGKGTGLGMMVVYSIVRAMKGTLKVESRNGGGTTFHFSFPSRKDNRL</sequence>
<dbReference type="InterPro" id="IPR004358">
    <property type="entry name" value="Sig_transdc_His_kin-like_C"/>
</dbReference>
<comment type="caution">
    <text evidence="11">The sequence shown here is derived from an EMBL/GenBank/DDBJ whole genome shotgun (WGS) entry which is preliminary data.</text>
</comment>
<comment type="catalytic activity">
    <reaction evidence="1">
        <text>ATP + protein L-histidine = ADP + protein N-phospho-L-histidine.</text>
        <dbReference type="EC" id="2.7.13.3"/>
    </reaction>
</comment>
<evidence type="ECO:0000256" key="6">
    <source>
        <dbReference type="ARBA" id="ARBA00022777"/>
    </source>
</evidence>
<dbReference type="EMBL" id="QWVT01000008">
    <property type="protein sequence ID" value="RID87761.1"/>
    <property type="molecule type" value="Genomic_DNA"/>
</dbReference>
<dbReference type="Gene3D" id="3.30.565.10">
    <property type="entry name" value="Histidine kinase-like ATPase, C-terminal domain"/>
    <property type="match status" value="1"/>
</dbReference>
<dbReference type="SUPFAM" id="SSF47384">
    <property type="entry name" value="Homodimeric domain of signal transducing histidine kinase"/>
    <property type="match status" value="1"/>
</dbReference>
<dbReference type="GO" id="GO:0005524">
    <property type="term" value="F:ATP binding"/>
    <property type="evidence" value="ECO:0007669"/>
    <property type="project" value="UniProtKB-KW"/>
</dbReference>
<dbReference type="SMART" id="SM00387">
    <property type="entry name" value="HATPase_c"/>
    <property type="match status" value="1"/>
</dbReference>
<evidence type="ECO:0000256" key="4">
    <source>
        <dbReference type="ARBA" id="ARBA00022679"/>
    </source>
</evidence>
<feature type="transmembrane region" description="Helical" evidence="9">
    <location>
        <begin position="99"/>
        <end position="117"/>
    </location>
</feature>
<dbReference type="PANTHER" id="PTHR43065">
    <property type="entry name" value="SENSOR HISTIDINE KINASE"/>
    <property type="match status" value="1"/>
</dbReference>
<feature type="transmembrane region" description="Helical" evidence="9">
    <location>
        <begin position="7"/>
        <end position="25"/>
    </location>
</feature>
<dbReference type="PANTHER" id="PTHR43065:SF46">
    <property type="entry name" value="C4-DICARBOXYLATE TRANSPORT SENSOR PROTEIN DCTB"/>
    <property type="match status" value="1"/>
</dbReference>
<dbReference type="InterPro" id="IPR005467">
    <property type="entry name" value="His_kinase_dom"/>
</dbReference>
<dbReference type="InterPro" id="IPR036097">
    <property type="entry name" value="HisK_dim/P_sf"/>
</dbReference>
<dbReference type="Pfam" id="PF02518">
    <property type="entry name" value="HATPase_c"/>
    <property type="match status" value="1"/>
</dbReference>
<evidence type="ECO:0000256" key="8">
    <source>
        <dbReference type="ARBA" id="ARBA00023012"/>
    </source>
</evidence>
<gene>
    <name evidence="11" type="ORF">D1970_02640</name>
</gene>
<dbReference type="InterPro" id="IPR003594">
    <property type="entry name" value="HATPase_dom"/>
</dbReference>
<keyword evidence="7" id="KW-0067">ATP-binding</keyword>
<keyword evidence="5" id="KW-0547">Nucleotide-binding</keyword>
<dbReference type="SUPFAM" id="SSF55874">
    <property type="entry name" value="ATPase domain of HSP90 chaperone/DNA topoisomerase II/histidine kinase"/>
    <property type="match status" value="1"/>
</dbReference>
<proteinExistence type="predicted"/>
<protein>
    <recommendedName>
        <fullName evidence="2">histidine kinase</fullName>
        <ecNumber evidence="2">2.7.13.3</ecNumber>
    </recommendedName>
</protein>
<dbReference type="Pfam" id="PF00512">
    <property type="entry name" value="HisKA"/>
    <property type="match status" value="1"/>
</dbReference>
<evidence type="ECO:0000256" key="3">
    <source>
        <dbReference type="ARBA" id="ARBA00022553"/>
    </source>
</evidence>
<evidence type="ECO:0000256" key="2">
    <source>
        <dbReference type="ARBA" id="ARBA00012438"/>
    </source>
</evidence>
<dbReference type="InterPro" id="IPR036890">
    <property type="entry name" value="HATPase_C_sf"/>
</dbReference>
<evidence type="ECO:0000256" key="1">
    <source>
        <dbReference type="ARBA" id="ARBA00000085"/>
    </source>
</evidence>
<feature type="transmembrane region" description="Helical" evidence="9">
    <location>
        <begin position="37"/>
        <end position="54"/>
    </location>
</feature>
<feature type="transmembrane region" description="Helical" evidence="9">
    <location>
        <begin position="66"/>
        <end position="93"/>
    </location>
</feature>
<feature type="transmembrane region" description="Helical" evidence="9">
    <location>
        <begin position="129"/>
        <end position="147"/>
    </location>
</feature>
<accession>A0A398BER4</accession>
<dbReference type="RefSeq" id="WP_119111333.1">
    <property type="nucleotide sequence ID" value="NZ_CBCSEO010000001.1"/>
</dbReference>
<organism evidence="11 12">
    <name type="scientific">Mesobacillus zeae</name>
    <dbReference type="NCBI Taxonomy" id="1917180"/>
    <lineage>
        <taxon>Bacteria</taxon>
        <taxon>Bacillati</taxon>
        <taxon>Bacillota</taxon>
        <taxon>Bacilli</taxon>
        <taxon>Bacillales</taxon>
        <taxon>Bacillaceae</taxon>
        <taxon>Mesobacillus</taxon>
    </lineage>
</organism>
<keyword evidence="3" id="KW-0597">Phosphoprotein</keyword>
<dbReference type="Proteomes" id="UP000265816">
    <property type="component" value="Unassembled WGS sequence"/>
</dbReference>
<reference evidence="11 12" key="1">
    <citation type="submission" date="2018-08" db="EMBL/GenBank/DDBJ databases">
        <title>Bacillus jemisoniae sp. nov., Bacillus chryseoplanitiae sp. nov., Bacillus resnikiae sp. nov., and Bacillus frankliniae sp. nov., isolated from Viking spacecraft and associated surfaces.</title>
        <authorList>
            <person name="Seuylemezian A."/>
            <person name="Vaishampayan P."/>
        </authorList>
    </citation>
    <scope>NUCLEOTIDE SEQUENCE [LARGE SCALE GENOMIC DNA]</scope>
    <source>
        <strain evidence="11 12">JJ-247</strain>
    </source>
</reference>
<evidence type="ECO:0000259" key="10">
    <source>
        <dbReference type="PROSITE" id="PS50109"/>
    </source>
</evidence>
<keyword evidence="4" id="KW-0808">Transferase</keyword>
<dbReference type="CDD" id="cd00082">
    <property type="entry name" value="HisKA"/>
    <property type="match status" value="1"/>
</dbReference>
<evidence type="ECO:0000313" key="11">
    <source>
        <dbReference type="EMBL" id="RID87761.1"/>
    </source>
</evidence>
<keyword evidence="12" id="KW-1185">Reference proteome</keyword>
<dbReference type="EC" id="2.7.13.3" evidence="2"/>
<dbReference type="PRINTS" id="PR00344">
    <property type="entry name" value="BCTRLSENSOR"/>
</dbReference>
<keyword evidence="9" id="KW-1133">Transmembrane helix</keyword>
<feature type="transmembrane region" description="Helical" evidence="9">
    <location>
        <begin position="159"/>
        <end position="181"/>
    </location>
</feature>
<dbReference type="InterPro" id="IPR003661">
    <property type="entry name" value="HisK_dim/P_dom"/>
</dbReference>
<dbReference type="OrthoDB" id="9815750at2"/>
<dbReference type="GO" id="GO:0000155">
    <property type="term" value="F:phosphorelay sensor kinase activity"/>
    <property type="evidence" value="ECO:0007669"/>
    <property type="project" value="InterPro"/>
</dbReference>